<dbReference type="EMBL" id="BGPR01002102">
    <property type="protein sequence ID" value="GBM67782.1"/>
    <property type="molecule type" value="Genomic_DNA"/>
</dbReference>
<name>A0A4Y2HR91_ARAVE</name>
<dbReference type="AlphaFoldDB" id="A0A4Y2HR91"/>
<evidence type="ECO:0000313" key="2">
    <source>
        <dbReference type="Proteomes" id="UP000499080"/>
    </source>
</evidence>
<gene>
    <name evidence="1" type="ORF">AVEN_107339_1</name>
</gene>
<dbReference type="Proteomes" id="UP000499080">
    <property type="component" value="Unassembled WGS sequence"/>
</dbReference>
<proteinExistence type="predicted"/>
<protein>
    <submittedName>
        <fullName evidence="1">Uncharacterized protein</fullName>
    </submittedName>
</protein>
<reference evidence="1 2" key="1">
    <citation type="journal article" date="2019" name="Sci. Rep.">
        <title>Orb-weaving spider Araneus ventricosus genome elucidates the spidroin gene catalogue.</title>
        <authorList>
            <person name="Kono N."/>
            <person name="Nakamura H."/>
            <person name="Ohtoshi R."/>
            <person name="Moran D.A.P."/>
            <person name="Shinohara A."/>
            <person name="Yoshida Y."/>
            <person name="Fujiwara M."/>
            <person name="Mori M."/>
            <person name="Tomita M."/>
            <person name="Arakawa K."/>
        </authorList>
    </citation>
    <scope>NUCLEOTIDE SEQUENCE [LARGE SCALE GENOMIC DNA]</scope>
</reference>
<evidence type="ECO:0000313" key="1">
    <source>
        <dbReference type="EMBL" id="GBM67782.1"/>
    </source>
</evidence>
<keyword evidence="2" id="KW-1185">Reference proteome</keyword>
<organism evidence="1 2">
    <name type="scientific">Araneus ventricosus</name>
    <name type="common">Orbweaver spider</name>
    <name type="synonym">Epeira ventricosa</name>
    <dbReference type="NCBI Taxonomy" id="182803"/>
    <lineage>
        <taxon>Eukaryota</taxon>
        <taxon>Metazoa</taxon>
        <taxon>Ecdysozoa</taxon>
        <taxon>Arthropoda</taxon>
        <taxon>Chelicerata</taxon>
        <taxon>Arachnida</taxon>
        <taxon>Araneae</taxon>
        <taxon>Araneomorphae</taxon>
        <taxon>Entelegynae</taxon>
        <taxon>Araneoidea</taxon>
        <taxon>Araneidae</taxon>
        <taxon>Araneus</taxon>
    </lineage>
</organism>
<sequence length="92" mass="10507">MGERLTTCGRRRFATVQLHVLDQQMRRRIRRIRTCVARSTVCSKESEISFFVFVDGDDQVFAATRLQQVEGSLRCGGFYGSDVKFLDRAVGN</sequence>
<comment type="caution">
    <text evidence="1">The sequence shown here is derived from an EMBL/GenBank/DDBJ whole genome shotgun (WGS) entry which is preliminary data.</text>
</comment>
<accession>A0A4Y2HR91</accession>